<evidence type="ECO:0000313" key="3">
    <source>
        <dbReference type="EMBL" id="NBI05758.1"/>
    </source>
</evidence>
<dbReference type="Pfam" id="PF10651">
    <property type="entry name" value="BppU_N"/>
    <property type="match status" value="1"/>
</dbReference>
<keyword evidence="4" id="KW-1185">Reference proteome</keyword>
<dbReference type="AlphaFoldDB" id="A0A845QX82"/>
<feature type="domain" description="BppU N-terminal" evidence="2">
    <location>
        <begin position="2"/>
        <end position="141"/>
    </location>
</feature>
<organism evidence="3 4">
    <name type="scientific">Senegalia massiliensis</name>
    <dbReference type="NCBI Taxonomy" id="1720316"/>
    <lineage>
        <taxon>Bacteria</taxon>
        <taxon>Bacillati</taxon>
        <taxon>Bacillota</taxon>
        <taxon>Clostridia</taxon>
        <taxon>Eubacteriales</taxon>
        <taxon>Clostridiaceae</taxon>
        <taxon>Senegalia</taxon>
    </lineage>
</organism>
<dbReference type="EMBL" id="QXXA01000004">
    <property type="protein sequence ID" value="NBI05758.1"/>
    <property type="molecule type" value="Genomic_DNA"/>
</dbReference>
<proteinExistence type="predicted"/>
<sequence>MKPYKITVDVKNLSNYMTKKVEAKQNDTNSRTVQATICDDGIPLKLTGNTISFYAKKPDGTKIFNTVNILDDENGLVEFNLTTQTLAVEGEVKCELTIFDEAEGVILSTAIFNISVIETIRDDNAIESSNEFNQIIQVLNRLSEIEAHEMERISNEEARVLAEQQREQNESERITNENTRQQSENTRKDNEITRKQNETQRKSNEDTRKQNETIRENNEYVREEHESQRKVSENTRSQNENDRISNEDSRITNENQRVTDENTRKQNEDDRVSNENARKQSEAVRQEEEAQRKTYESRRRQDEQIRHQNEIARKENESQRELSEAERVANEEIRIQSEIDRQDFNPNNYVKTAEKGAIDGVAPLDSNGLVPLAHIPTSTPLKVVNTIAERNQIPNKYEGMKVHVLDASADSTVLSGWGEYVYTDTSFVKTAEGESLDLVLSWANITGKPTSFNPTAHNSRHAIGGSDPITPENIGAVNKSGTSDISGNLEFQNLKGILGKKLSGALMSLLTTGQTYDAILASPLGRTLIQGSDLTYSDGNNYHEIWHGGNFDKNSIQTYKLTSEAGKGELTEDCNNEINSGLYYANAATLNSPYTYGILTVKQRTDSHIMQNFVDTIDREWSRVSQDGGATWLPWQSILKVKEAGKNANGQYIRYNNGIQFCWHLKNDVSVTSTPRTEVIDGYWTDVPWIYPASFIEKPSVLSSCFVYKDTAARVFSSVKTNYVDTIESDMRIWATNDFNRISEAYFFAIGRWSY</sequence>
<feature type="region of interest" description="Disordered" evidence="1">
    <location>
        <begin position="161"/>
        <end position="325"/>
    </location>
</feature>
<accession>A0A845QX82</accession>
<evidence type="ECO:0000313" key="4">
    <source>
        <dbReference type="Proteomes" id="UP000467132"/>
    </source>
</evidence>
<dbReference type="InterPro" id="IPR018913">
    <property type="entry name" value="BppU_N"/>
</dbReference>
<dbReference type="Gene3D" id="2.60.40.3350">
    <property type="match status" value="1"/>
</dbReference>
<evidence type="ECO:0000259" key="2">
    <source>
        <dbReference type="Pfam" id="PF10651"/>
    </source>
</evidence>
<evidence type="ECO:0000256" key="1">
    <source>
        <dbReference type="SAM" id="MobiDB-lite"/>
    </source>
</evidence>
<dbReference type="Proteomes" id="UP000467132">
    <property type="component" value="Unassembled WGS sequence"/>
</dbReference>
<reference evidence="3 4" key="1">
    <citation type="submission" date="2018-08" db="EMBL/GenBank/DDBJ databases">
        <title>Murine metabolic-syndrome-specific gut microbial biobank.</title>
        <authorList>
            <person name="Liu C."/>
        </authorList>
    </citation>
    <scope>NUCLEOTIDE SEQUENCE [LARGE SCALE GENOMIC DNA]</scope>
    <source>
        <strain evidence="3 4">583</strain>
    </source>
</reference>
<feature type="compositionally biased region" description="Basic and acidic residues" evidence="1">
    <location>
        <begin position="161"/>
        <end position="175"/>
    </location>
</feature>
<gene>
    <name evidence="3" type="ORF">D3Z33_02675</name>
</gene>
<dbReference type="CDD" id="cd19958">
    <property type="entry name" value="pyocin_knob"/>
    <property type="match status" value="1"/>
</dbReference>
<dbReference type="RefSeq" id="WP_160196247.1">
    <property type="nucleotide sequence ID" value="NZ_QXXA01000004.1"/>
</dbReference>
<comment type="caution">
    <text evidence="3">The sequence shown here is derived from an EMBL/GenBank/DDBJ whole genome shotgun (WGS) entry which is preliminary data.</text>
</comment>
<protein>
    <submittedName>
        <fullName evidence="3">DUF2479 domain-containing protein</fullName>
    </submittedName>
</protein>
<name>A0A845QX82_9CLOT</name>
<feature type="compositionally biased region" description="Basic and acidic residues" evidence="1">
    <location>
        <begin position="185"/>
        <end position="325"/>
    </location>
</feature>
<dbReference type="OrthoDB" id="1816081at2"/>